<dbReference type="Proteomes" id="UP000313312">
    <property type="component" value="Unassembled WGS sequence"/>
</dbReference>
<accession>A0A5C4TIY4</accession>
<reference evidence="1 2" key="1">
    <citation type="submission" date="2018-05" db="EMBL/GenBank/DDBJ databases">
        <title>Lactobacillus sanfranciscensis Ah4 draft denome sequence.</title>
        <authorList>
            <person name="Zhang G."/>
        </authorList>
    </citation>
    <scope>NUCLEOTIDE SEQUENCE [LARGE SCALE GENOMIC DNA]</scope>
    <source>
        <strain evidence="1 2">Ah4</strain>
    </source>
</reference>
<evidence type="ECO:0000313" key="1">
    <source>
        <dbReference type="EMBL" id="TNK90393.1"/>
    </source>
</evidence>
<comment type="caution">
    <text evidence="1">The sequence shown here is derived from an EMBL/GenBank/DDBJ whole genome shotgun (WGS) entry which is preliminary data.</text>
</comment>
<organism evidence="1 2">
    <name type="scientific">Fructilactobacillus sanfranciscensis</name>
    <name type="common">Lactobacillus sanfranciscensis</name>
    <dbReference type="NCBI Taxonomy" id="1625"/>
    <lineage>
        <taxon>Bacteria</taxon>
        <taxon>Bacillati</taxon>
        <taxon>Bacillota</taxon>
        <taxon>Bacilli</taxon>
        <taxon>Lactobacillales</taxon>
        <taxon>Lactobacillaceae</taxon>
        <taxon>Fructilactobacillus</taxon>
    </lineage>
</organism>
<evidence type="ECO:0000313" key="2">
    <source>
        <dbReference type="Proteomes" id="UP000313312"/>
    </source>
</evidence>
<gene>
    <name evidence="1" type="ORF">DID87_04115</name>
</gene>
<protein>
    <submittedName>
        <fullName evidence="1">Uncharacterized protein</fullName>
    </submittedName>
</protein>
<dbReference type="EMBL" id="QFCR01000010">
    <property type="protein sequence ID" value="TNK90393.1"/>
    <property type="molecule type" value="Genomic_DNA"/>
</dbReference>
<dbReference type="RefSeq" id="WP_139571133.1">
    <property type="nucleotide sequence ID" value="NZ_JARBEW010000004.1"/>
</dbReference>
<sequence>MPKFYAYGNSQNLVTTETLDEIIKNAGIDMTRFQVFPAYNGDSSNFANLRQIQIKGKLKPNEKLAFNINLQASGLTDQDLYNNSFNNIGAWLFDSNVNTASTATAYFRFANQVKSPADSDAKYLATYYIMVYIQLPLKMFKTSFLK</sequence>
<proteinExistence type="predicted"/>
<name>A0A5C4TIY4_FRUSA</name>
<dbReference type="AlphaFoldDB" id="A0A5C4TIY4"/>